<dbReference type="Gene3D" id="1.25.40.20">
    <property type="entry name" value="Ankyrin repeat-containing domain"/>
    <property type="match status" value="1"/>
</dbReference>
<keyword evidence="1" id="KW-1185">Reference proteome</keyword>
<gene>
    <name evidence="2" type="primary">LOC112467827</name>
</gene>
<proteinExistence type="predicted"/>
<organism evidence="1 2">
    <name type="scientific">Temnothorax curvispinosus</name>
    <dbReference type="NCBI Taxonomy" id="300111"/>
    <lineage>
        <taxon>Eukaryota</taxon>
        <taxon>Metazoa</taxon>
        <taxon>Ecdysozoa</taxon>
        <taxon>Arthropoda</taxon>
        <taxon>Hexapoda</taxon>
        <taxon>Insecta</taxon>
        <taxon>Pterygota</taxon>
        <taxon>Neoptera</taxon>
        <taxon>Endopterygota</taxon>
        <taxon>Hymenoptera</taxon>
        <taxon>Apocrita</taxon>
        <taxon>Aculeata</taxon>
        <taxon>Formicoidea</taxon>
        <taxon>Formicidae</taxon>
        <taxon>Myrmicinae</taxon>
        <taxon>Temnothorax</taxon>
    </lineage>
</organism>
<evidence type="ECO:0000313" key="1">
    <source>
        <dbReference type="Proteomes" id="UP000504618"/>
    </source>
</evidence>
<protein>
    <submittedName>
        <fullName evidence="2">Serine/threonine-protein phosphatase 6 regulatory ankyrin repeat subunit B-like</fullName>
    </submittedName>
</protein>
<sequence length="158" mass="17149">MLQRQLELRNPFSSVHCAVYQGSAHCLELLINKFGGQAVAAPRDSSCGLLQLHVEASAGSVKCARLILNSVGPELADLETTDYFGRSLLILCAAVNGQCNAIELLLEWALHLACQRRHSAAASLLLNWIESLGNSDTGDNNTSQSQRVSVINMIKRVF</sequence>
<dbReference type="InterPro" id="IPR036770">
    <property type="entry name" value="Ankyrin_rpt-contain_sf"/>
</dbReference>
<dbReference type="OrthoDB" id="6593077at2759"/>
<reference evidence="2" key="1">
    <citation type="submission" date="2025-08" db="UniProtKB">
        <authorList>
            <consortium name="RefSeq"/>
        </authorList>
    </citation>
    <scope>IDENTIFICATION</scope>
    <source>
        <tissue evidence="2">Whole body</tissue>
    </source>
</reference>
<dbReference type="InterPro" id="IPR002110">
    <property type="entry name" value="Ankyrin_rpt"/>
</dbReference>
<evidence type="ECO:0000313" key="2">
    <source>
        <dbReference type="RefSeq" id="XP_024892449.1"/>
    </source>
</evidence>
<dbReference type="Pfam" id="PF12796">
    <property type="entry name" value="Ank_2"/>
    <property type="match status" value="1"/>
</dbReference>
<dbReference type="RefSeq" id="XP_024892449.1">
    <property type="nucleotide sequence ID" value="XM_025036681.1"/>
</dbReference>
<dbReference type="SUPFAM" id="SSF48403">
    <property type="entry name" value="Ankyrin repeat"/>
    <property type="match status" value="1"/>
</dbReference>
<dbReference type="GeneID" id="112467827"/>
<name>A0A6J1RBS7_9HYME</name>
<accession>A0A6J1RBS7</accession>
<dbReference type="Proteomes" id="UP000504618">
    <property type="component" value="Unplaced"/>
</dbReference>
<dbReference type="AlphaFoldDB" id="A0A6J1RBS7"/>